<protein>
    <submittedName>
        <fullName evidence="1">Uncharacterized protein</fullName>
    </submittedName>
</protein>
<accession>A0AAW0GED0</accession>
<organism evidence="1 2">
    <name type="scientific">Cerrena zonata</name>
    <dbReference type="NCBI Taxonomy" id="2478898"/>
    <lineage>
        <taxon>Eukaryota</taxon>
        <taxon>Fungi</taxon>
        <taxon>Dikarya</taxon>
        <taxon>Basidiomycota</taxon>
        <taxon>Agaricomycotina</taxon>
        <taxon>Agaricomycetes</taxon>
        <taxon>Polyporales</taxon>
        <taxon>Cerrenaceae</taxon>
        <taxon>Cerrena</taxon>
    </lineage>
</organism>
<comment type="caution">
    <text evidence="1">The sequence shown here is derived from an EMBL/GenBank/DDBJ whole genome shotgun (WGS) entry which is preliminary data.</text>
</comment>
<proteinExistence type="predicted"/>
<dbReference type="EMBL" id="JASBNA010000005">
    <property type="protein sequence ID" value="KAK7691858.1"/>
    <property type="molecule type" value="Genomic_DNA"/>
</dbReference>
<evidence type="ECO:0000313" key="1">
    <source>
        <dbReference type="EMBL" id="KAK7691858.1"/>
    </source>
</evidence>
<dbReference type="AlphaFoldDB" id="A0AAW0GED0"/>
<reference evidence="1 2" key="1">
    <citation type="submission" date="2022-09" db="EMBL/GenBank/DDBJ databases">
        <authorList>
            <person name="Palmer J.M."/>
        </authorList>
    </citation>
    <scope>NUCLEOTIDE SEQUENCE [LARGE SCALE GENOMIC DNA]</scope>
    <source>
        <strain evidence="1 2">DSM 7382</strain>
    </source>
</reference>
<name>A0AAW0GED0_9APHY</name>
<evidence type="ECO:0000313" key="2">
    <source>
        <dbReference type="Proteomes" id="UP001385951"/>
    </source>
</evidence>
<keyword evidence="2" id="KW-1185">Reference proteome</keyword>
<gene>
    <name evidence="1" type="ORF">QCA50_005262</name>
</gene>
<sequence length="138" mass="15659">MVAAEQKLSWFGWGKEEGGGRTVRTDGVGMDSRLECGKVGKAENRTWKIKGRRGDDGKTSSRRLFSSPFSLFFNLVAARTQVPPKRSTSTNSFMPIFRFLIAARGFRLVERRYYRPSTMHAVSRSVQILLDSFVYPQS</sequence>
<dbReference type="Proteomes" id="UP001385951">
    <property type="component" value="Unassembled WGS sequence"/>
</dbReference>